<protein>
    <submittedName>
        <fullName evidence="8">Outer membrane efflux protein</fullName>
    </submittedName>
</protein>
<dbReference type="PANTHER" id="PTHR30026:SF22">
    <property type="entry name" value="OUTER MEMBRANE EFFLUX PROTEIN"/>
    <property type="match status" value="1"/>
</dbReference>
<keyword evidence="4" id="KW-1134">Transmembrane beta strand</keyword>
<dbReference type="SUPFAM" id="SSF56954">
    <property type="entry name" value="Outer membrane efflux proteins (OEP)"/>
    <property type="match status" value="1"/>
</dbReference>
<evidence type="ECO:0000256" key="3">
    <source>
        <dbReference type="ARBA" id="ARBA00022448"/>
    </source>
</evidence>
<sequence>MMGLRAARGATRGERGFWMAGLAGLFLVTAAGSGAAAQSIDEAMALAVENHPAVKAQKYQADAADQDVGTARSGYFPTLSIDGSVRSERTKQPYSERTMTPQDYSATLTQPLFDGLATPARVSVAKANAQAEKFDTRSERNDVALDAAKAYLDVLEAREKLELMKGHEAHARSIADRISKRVAVDSGLRSLTVVSHSETEQAQFLVLDAQRELAIAETEYRELVGQNADAMVEPAEPVDIGTLNDEEAIERAASRHPALASAQSRARAFDAEKDVARSTFFPHLYAEAQARNARNIDGVRGPDNDYYVGLRLTYNFSTGGGDFHTVNAADYREQAAAMQIQDVARKIRVQVLEALQNFRSNRSTHAVLVRRKLAAADLVRVYDAQFVGGQRDLLDLFYVLNEQRVADVEELKARFDTLRAAYGVMAAMGELGGQTE</sequence>
<organism evidence="8">
    <name type="scientific">uncultured bacterium UPO37</name>
    <dbReference type="NCBI Taxonomy" id="1776964"/>
    <lineage>
        <taxon>Bacteria</taxon>
        <taxon>environmental samples</taxon>
    </lineage>
</organism>
<evidence type="ECO:0000256" key="6">
    <source>
        <dbReference type="ARBA" id="ARBA00023136"/>
    </source>
</evidence>
<evidence type="ECO:0000313" key="8">
    <source>
        <dbReference type="EMBL" id="AMK59064.1"/>
    </source>
</evidence>
<comment type="similarity">
    <text evidence="2">Belongs to the outer membrane factor (OMF) (TC 1.B.17) family.</text>
</comment>
<comment type="subcellular location">
    <subcellularLocation>
        <location evidence="1">Cell outer membrane</location>
    </subcellularLocation>
</comment>
<reference evidence="8" key="1">
    <citation type="journal article" date="2016" name="Appl. Environ. Microbiol.">
        <title>Functional Metagenomics of a Biostimulated Petroleum-Contaminated Soil Reveals an Extraordinary Diversity of Extradiol Dioxygenases.</title>
        <authorList>
            <person name="Terron-Gonzalez L."/>
            <person name="Martin-Cabello G."/>
            <person name="Ferrer M."/>
            <person name="Santero E."/>
        </authorList>
    </citation>
    <scope>NUCLEOTIDE SEQUENCE</scope>
</reference>
<keyword evidence="7" id="KW-0998">Cell outer membrane</keyword>
<evidence type="ECO:0000256" key="7">
    <source>
        <dbReference type="ARBA" id="ARBA00023237"/>
    </source>
</evidence>
<dbReference type="InterPro" id="IPR003423">
    <property type="entry name" value="OMP_efflux"/>
</dbReference>
<keyword evidence="6" id="KW-0472">Membrane</keyword>
<evidence type="ECO:0000256" key="1">
    <source>
        <dbReference type="ARBA" id="ARBA00004442"/>
    </source>
</evidence>
<keyword evidence="5" id="KW-0812">Transmembrane</keyword>
<dbReference type="GO" id="GO:0015288">
    <property type="term" value="F:porin activity"/>
    <property type="evidence" value="ECO:0007669"/>
    <property type="project" value="TreeGrafter"/>
</dbReference>
<dbReference type="InterPro" id="IPR051906">
    <property type="entry name" value="TolC-like"/>
</dbReference>
<proteinExistence type="inferred from homology"/>
<dbReference type="GO" id="GO:0015562">
    <property type="term" value="F:efflux transmembrane transporter activity"/>
    <property type="evidence" value="ECO:0007669"/>
    <property type="project" value="InterPro"/>
</dbReference>
<dbReference type="Pfam" id="PF02321">
    <property type="entry name" value="OEP"/>
    <property type="match status" value="2"/>
</dbReference>
<accession>A0A126SXN8</accession>
<evidence type="ECO:0000256" key="4">
    <source>
        <dbReference type="ARBA" id="ARBA00022452"/>
    </source>
</evidence>
<keyword evidence="3" id="KW-0813">Transport</keyword>
<name>A0A126SXN8_9BACT</name>
<evidence type="ECO:0000256" key="5">
    <source>
        <dbReference type="ARBA" id="ARBA00022692"/>
    </source>
</evidence>
<dbReference type="PANTHER" id="PTHR30026">
    <property type="entry name" value="OUTER MEMBRANE PROTEIN TOLC"/>
    <property type="match status" value="1"/>
</dbReference>
<dbReference type="GO" id="GO:1990281">
    <property type="term" value="C:efflux pump complex"/>
    <property type="evidence" value="ECO:0007669"/>
    <property type="project" value="TreeGrafter"/>
</dbReference>
<evidence type="ECO:0000256" key="2">
    <source>
        <dbReference type="ARBA" id="ARBA00007613"/>
    </source>
</evidence>
<dbReference type="Gene3D" id="1.20.1600.10">
    <property type="entry name" value="Outer membrane efflux proteins (OEP)"/>
    <property type="match status" value="1"/>
</dbReference>
<dbReference type="GO" id="GO:0009279">
    <property type="term" value="C:cell outer membrane"/>
    <property type="evidence" value="ECO:0007669"/>
    <property type="project" value="UniProtKB-SubCell"/>
</dbReference>
<dbReference type="EMBL" id="KU144967">
    <property type="protein sequence ID" value="AMK59064.1"/>
    <property type="molecule type" value="Genomic_DNA"/>
</dbReference>
<dbReference type="AlphaFoldDB" id="A0A126SXN8"/>